<dbReference type="InterPro" id="IPR001613">
    <property type="entry name" value="Flavin_amine_oxidase"/>
</dbReference>
<accession>A0ABU7KTR6</accession>
<dbReference type="SUPFAM" id="SSF51905">
    <property type="entry name" value="FAD/NAD(P)-binding domain"/>
    <property type="match status" value="1"/>
</dbReference>
<evidence type="ECO:0000313" key="5">
    <source>
        <dbReference type="EMBL" id="MEE2052394.1"/>
    </source>
</evidence>
<dbReference type="PRINTS" id="PR00757">
    <property type="entry name" value="AMINEOXDASEF"/>
</dbReference>
<gene>
    <name evidence="5" type="ORF">Q8A49_18000</name>
</gene>
<evidence type="ECO:0000256" key="3">
    <source>
        <dbReference type="ARBA" id="ARBA00023002"/>
    </source>
</evidence>
<organism evidence="5 6">
    <name type="scientific">Nocardiopsis tropica</name>
    <dbReference type="NCBI Taxonomy" id="109330"/>
    <lineage>
        <taxon>Bacteria</taxon>
        <taxon>Bacillati</taxon>
        <taxon>Actinomycetota</taxon>
        <taxon>Actinomycetes</taxon>
        <taxon>Streptosporangiales</taxon>
        <taxon>Nocardiopsidaceae</taxon>
        <taxon>Nocardiopsis</taxon>
    </lineage>
</organism>
<proteinExistence type="inferred from homology"/>
<evidence type="ECO:0000259" key="4">
    <source>
        <dbReference type="Pfam" id="PF01593"/>
    </source>
</evidence>
<dbReference type="PANTHER" id="PTHR43563">
    <property type="entry name" value="AMINE OXIDASE"/>
    <property type="match status" value="1"/>
</dbReference>
<dbReference type="RefSeq" id="WP_330159424.1">
    <property type="nucleotide sequence ID" value="NZ_BAAAJA010000003.1"/>
</dbReference>
<dbReference type="InterPro" id="IPR050703">
    <property type="entry name" value="Flavin_MAO"/>
</dbReference>
<comment type="similarity">
    <text evidence="2">Belongs to the flavin monoamine oxidase family.</text>
</comment>
<dbReference type="Gene3D" id="3.90.660.10">
    <property type="match status" value="1"/>
</dbReference>
<dbReference type="Proteomes" id="UP001348641">
    <property type="component" value="Unassembled WGS sequence"/>
</dbReference>
<keyword evidence="3" id="KW-0560">Oxidoreductase</keyword>
<dbReference type="EMBL" id="JAUUCC010000045">
    <property type="protein sequence ID" value="MEE2052394.1"/>
    <property type="molecule type" value="Genomic_DNA"/>
</dbReference>
<reference evidence="5 6" key="1">
    <citation type="submission" date="2023-07" db="EMBL/GenBank/DDBJ databases">
        <authorList>
            <person name="Girao M."/>
            <person name="Carvalho M.F."/>
        </authorList>
    </citation>
    <scope>NUCLEOTIDE SEQUENCE [LARGE SCALE GENOMIC DNA]</scope>
    <source>
        <strain evidence="5 6">66/93</strain>
    </source>
</reference>
<protein>
    <submittedName>
        <fullName evidence="5">FAD-dependent oxidoreductase</fullName>
    </submittedName>
</protein>
<dbReference type="InterPro" id="IPR002937">
    <property type="entry name" value="Amino_oxidase"/>
</dbReference>
<name>A0ABU7KTR6_9ACTN</name>
<dbReference type="Gene3D" id="1.10.405.10">
    <property type="entry name" value="Guanine Nucleotide Dissociation Inhibitor, domain 1"/>
    <property type="match status" value="1"/>
</dbReference>
<comment type="cofactor">
    <cofactor evidence="1">
        <name>FAD</name>
        <dbReference type="ChEBI" id="CHEBI:57692"/>
    </cofactor>
</comment>
<evidence type="ECO:0000256" key="1">
    <source>
        <dbReference type="ARBA" id="ARBA00001974"/>
    </source>
</evidence>
<dbReference type="Pfam" id="PF01593">
    <property type="entry name" value="Amino_oxidase"/>
    <property type="match status" value="1"/>
</dbReference>
<evidence type="ECO:0000313" key="6">
    <source>
        <dbReference type="Proteomes" id="UP001348641"/>
    </source>
</evidence>
<evidence type="ECO:0000256" key="2">
    <source>
        <dbReference type="ARBA" id="ARBA00005995"/>
    </source>
</evidence>
<dbReference type="InterPro" id="IPR036188">
    <property type="entry name" value="FAD/NAD-bd_sf"/>
</dbReference>
<comment type="caution">
    <text evidence="5">The sequence shown here is derived from an EMBL/GenBank/DDBJ whole genome shotgun (WGS) entry which is preliminary data.</text>
</comment>
<dbReference type="PANTHER" id="PTHR43563:SF1">
    <property type="entry name" value="AMINE OXIDASE [FLAVIN-CONTAINING] B"/>
    <property type="match status" value="1"/>
</dbReference>
<dbReference type="Gene3D" id="3.50.50.60">
    <property type="entry name" value="FAD/NAD(P)-binding domain"/>
    <property type="match status" value="1"/>
</dbReference>
<dbReference type="SUPFAM" id="SSF54373">
    <property type="entry name" value="FAD-linked reductases, C-terminal domain"/>
    <property type="match status" value="1"/>
</dbReference>
<feature type="domain" description="Amine oxidase" evidence="4">
    <location>
        <begin position="13"/>
        <end position="445"/>
    </location>
</feature>
<sequence>MEHSDVVIVGAGLSGLAAAWRLRAGGARSVVVLEGRTAPGGRAAAVSPPPDGLPPASMYARRSDRDLLELAAALDVPVDELPDDPGLSDLRIDEDGRTEASDEHMPLGASWWTLLRNEWILGRVARLAEGVDFAEPWRSADAEHLDALTVRGWLRSHTSDPDLLELVEEQLTLAAALPADRMSMLWLLAHLGPKPDRGERPLRLDADLLVRRLAARAGDAVRPGHHVSRIEHGDGRVRLSGDWGSLSADRVVVACPPSDADRLEVAPPFPASRRRLQRQWPQAEVIRTEIVYWRPFWRGFGLSGEMHFDDGVPAWTVDDSPPGASQGRLVAHTYTFGEADPLGADQSVADDPERHRALLLDNLSGVLGPLAAKPVSLRQPLPDADPYSRAYQSPMPPGFLTEFGPLLRAPVGPLHWAATETAVFPCNGTLDGAVRSGYRAADEVLDPTARGA</sequence>